<gene>
    <name evidence="2" type="ORF">FO059_06700</name>
</gene>
<evidence type="ECO:0000313" key="3">
    <source>
        <dbReference type="Proteomes" id="UP000317344"/>
    </source>
</evidence>
<evidence type="ECO:0000259" key="1">
    <source>
        <dbReference type="Pfam" id="PF00884"/>
    </source>
</evidence>
<dbReference type="KEGG" id="toy:FO059_06700"/>
<protein>
    <submittedName>
        <fullName evidence="2">Sulfatase-like hydrolase/transferase</fullName>
    </submittedName>
</protein>
<dbReference type="InterPro" id="IPR000917">
    <property type="entry name" value="Sulfatase_N"/>
</dbReference>
<dbReference type="SUPFAM" id="SSF53649">
    <property type="entry name" value="Alkaline phosphatase-like"/>
    <property type="match status" value="1"/>
</dbReference>
<keyword evidence="2" id="KW-0808">Transferase</keyword>
<dbReference type="PANTHER" id="PTHR43751">
    <property type="entry name" value="SULFATASE"/>
    <property type="match status" value="1"/>
</dbReference>
<dbReference type="RefSeq" id="WP_143907410.1">
    <property type="nucleotide sequence ID" value="NZ_CP041765.1"/>
</dbReference>
<evidence type="ECO:0000313" key="2">
    <source>
        <dbReference type="EMBL" id="QDQ97078.1"/>
    </source>
</evidence>
<dbReference type="Pfam" id="PF00884">
    <property type="entry name" value="Sulfatase"/>
    <property type="match status" value="1"/>
</dbReference>
<feature type="domain" description="Sulfatase N-terminal" evidence="1">
    <location>
        <begin position="3"/>
        <end position="113"/>
    </location>
</feature>
<accession>A0A516X1X6</accession>
<dbReference type="OrthoDB" id="9777306at2"/>
<dbReference type="EMBL" id="CP041765">
    <property type="protein sequence ID" value="QDQ97078.1"/>
    <property type="molecule type" value="Genomic_DNA"/>
</dbReference>
<keyword evidence="3" id="KW-1185">Reference proteome</keyword>
<dbReference type="Gene3D" id="3.40.720.10">
    <property type="entry name" value="Alkaline Phosphatase, subunit A"/>
    <property type="match status" value="1"/>
</dbReference>
<dbReference type="AlphaFoldDB" id="A0A516X1X6"/>
<proteinExistence type="predicted"/>
<dbReference type="Proteomes" id="UP000317344">
    <property type="component" value="Chromosome"/>
</dbReference>
<organism evidence="2 3">
    <name type="scientific">Tomitella fengzijianii</name>
    <dbReference type="NCBI Taxonomy" id="2597660"/>
    <lineage>
        <taxon>Bacteria</taxon>
        <taxon>Bacillati</taxon>
        <taxon>Actinomycetota</taxon>
        <taxon>Actinomycetes</taxon>
        <taxon>Mycobacteriales</taxon>
        <taxon>Tomitella</taxon>
    </lineage>
</organism>
<dbReference type="InterPro" id="IPR017850">
    <property type="entry name" value="Alkaline_phosphatase_core_sf"/>
</dbReference>
<keyword evidence="2" id="KW-0378">Hydrolase</keyword>
<dbReference type="InterPro" id="IPR052701">
    <property type="entry name" value="GAG_Ulvan_Degrading_Sulfatases"/>
</dbReference>
<dbReference type="GO" id="GO:0016740">
    <property type="term" value="F:transferase activity"/>
    <property type="evidence" value="ECO:0007669"/>
    <property type="project" value="UniProtKB-KW"/>
</dbReference>
<reference evidence="2 3" key="1">
    <citation type="submission" date="2019-07" db="EMBL/GenBank/DDBJ databases">
        <title>Tomitella cavernea sp. nov., an actinomycete isolated from soil.</title>
        <authorList>
            <person name="Cheng J."/>
        </authorList>
    </citation>
    <scope>NUCLEOTIDE SEQUENCE [LARGE SCALE GENOMIC DNA]</scope>
    <source>
        <strain evidence="2 3">HY188</strain>
    </source>
</reference>
<dbReference type="PANTHER" id="PTHR43751:SF3">
    <property type="entry name" value="SULFATASE N-TERMINAL DOMAIN-CONTAINING PROTEIN"/>
    <property type="match status" value="1"/>
</dbReference>
<dbReference type="GO" id="GO:0016787">
    <property type="term" value="F:hydrolase activity"/>
    <property type="evidence" value="ECO:0007669"/>
    <property type="project" value="UniProtKB-KW"/>
</dbReference>
<name>A0A516X1X6_9ACTN</name>
<sequence>MKVIYVDVDTLRPDHIGPYGYARDITPHLDEMASESVRFDHYFCSDSPCMPSRTALMSSRFGITNGIVGHGRPAAQYRMDAGHAPQFDRPLLGRWLGLHGFHTAAVSSFADRHRSYFFDGNFRENARLAAEIGGDDLHARLHPGNGAVTASWTTEGPPMRPAERELFRNLPGALPDE</sequence>
<reference evidence="2 3" key="2">
    <citation type="submission" date="2019-07" db="EMBL/GenBank/DDBJ databases">
        <authorList>
            <person name="Huang Y."/>
        </authorList>
    </citation>
    <scope>NUCLEOTIDE SEQUENCE [LARGE SCALE GENOMIC DNA]</scope>
    <source>
        <strain evidence="2 3">HY188</strain>
    </source>
</reference>